<accession>A0A914BJ27</accession>
<feature type="region of interest" description="Disordered" evidence="1">
    <location>
        <begin position="447"/>
        <end position="600"/>
    </location>
</feature>
<feature type="compositionally biased region" description="Low complexity" evidence="1">
    <location>
        <begin position="781"/>
        <end position="791"/>
    </location>
</feature>
<dbReference type="Proteomes" id="UP000887568">
    <property type="component" value="Unplaced"/>
</dbReference>
<evidence type="ECO:0000256" key="1">
    <source>
        <dbReference type="SAM" id="MobiDB-lite"/>
    </source>
</evidence>
<feature type="compositionally biased region" description="Basic and acidic residues" evidence="1">
    <location>
        <begin position="859"/>
        <end position="882"/>
    </location>
</feature>
<feature type="region of interest" description="Disordered" evidence="1">
    <location>
        <begin position="109"/>
        <end position="130"/>
    </location>
</feature>
<dbReference type="EnsemblMetazoa" id="XM_038219514.1">
    <property type="protein sequence ID" value="XP_038075442.1"/>
    <property type="gene ID" value="LOC119743147"/>
</dbReference>
<name>A0A914BJ27_PATMI</name>
<feature type="compositionally biased region" description="Low complexity" evidence="1">
    <location>
        <begin position="530"/>
        <end position="543"/>
    </location>
</feature>
<sequence length="929" mass="102469">MAAEKCLYAYDYVDLKDREYVKKHASKRHLGDIVGKHRYRSRPSTANVVSSLVSLDFPETRAINTTTAGRIIADQRKQIRNTFQKTQWKETLNGWSRPSTSMEERVQTPVDVEQQQRPHTSASVSIPDGSKELQMSPLTLRPFSTGAVRKPSRKPPTASGFMWVRMKRNGSASSSNMQFKRITEEIRLQWEEEDKKERQDHRKEKSQSPRRYDAFAGQWLSFAAGGMDGGLEEAEDGSGLGSGGVVEAFTGETNLEYYNIEGKVGADVANQLRIGNKIRIGVNGAVQSDSLRVRKWRREVERAESVASDDSFTSNDSDLFKLSSHNFKEKKKIASPIVPLCWDDQLQKPDVKVLEARDKQSPAAKRDLSERHPVVFEKLIKDDARPKRGPKLETYRLSHRTKGKRNLDGTDSLSNRITVITVDQIDEDRESLCSLDYEEILQRSLEVEQPADEEAPSLLRHTEDSQRSPERVLLSPFGEGSVSEPRTAPSSGMKHSTPHVSPRHSAGTSDAGLVARSMTPKPRTMPLTSPVPSSPSIVSSRPRTGSQTSQRAQSSNSKGRYSFSQTPTPRNLNSPHPNLVKPGQLPRTGVSSINPGVQEGEHEYIKISQPILPGSERTQSQMDNMAAISRVEERNAFADYKEDSESLGRNPSIASFDSMDSMNVEGDRIGNHLPDNLTELPCSCSPEAKRAVSAALSRVSLDSANIINIPTADMNMSLSDLNSVSDMDPLASYSSFRGSLSSDVAAAVAADLLPEGVGEAAPHQGDLLPSNEISGEQVGVASRSSASSASSQRLPTSRERQEELGYIINKVDGLELAQTNNENKEQQRKAASAKKPNRTVTFAEELRPPSVPNCTPESTPRDPTDVDSERGDVDTDERDLRPRSAQSSESAADELSALRTKIKSDLVETQQATQQDLDAFQAQRHQGKT</sequence>
<proteinExistence type="predicted"/>
<protein>
    <submittedName>
        <fullName evidence="2">Uncharacterized protein</fullName>
    </submittedName>
</protein>
<feature type="compositionally biased region" description="Basic and acidic residues" evidence="1">
    <location>
        <begin position="460"/>
        <end position="470"/>
    </location>
</feature>
<feature type="region of interest" description="Disordered" evidence="1">
    <location>
        <begin position="776"/>
        <end position="801"/>
    </location>
</feature>
<evidence type="ECO:0000313" key="2">
    <source>
        <dbReference type="EnsemblMetazoa" id="XP_038075442.1"/>
    </source>
</evidence>
<feature type="region of interest" description="Disordered" evidence="1">
    <location>
        <begin position="821"/>
        <end position="897"/>
    </location>
</feature>
<feature type="compositionally biased region" description="Polar residues" evidence="1">
    <location>
        <begin position="544"/>
        <end position="576"/>
    </location>
</feature>
<dbReference type="OrthoDB" id="10027994at2759"/>
<feature type="compositionally biased region" description="Polar residues" evidence="1">
    <location>
        <begin position="113"/>
        <end position="124"/>
    </location>
</feature>
<evidence type="ECO:0000313" key="3">
    <source>
        <dbReference type="Proteomes" id="UP000887568"/>
    </source>
</evidence>
<reference evidence="2" key="1">
    <citation type="submission" date="2022-11" db="UniProtKB">
        <authorList>
            <consortium name="EnsemblMetazoa"/>
        </authorList>
    </citation>
    <scope>IDENTIFICATION</scope>
</reference>
<organism evidence="2 3">
    <name type="scientific">Patiria miniata</name>
    <name type="common">Bat star</name>
    <name type="synonym">Asterina miniata</name>
    <dbReference type="NCBI Taxonomy" id="46514"/>
    <lineage>
        <taxon>Eukaryota</taxon>
        <taxon>Metazoa</taxon>
        <taxon>Echinodermata</taxon>
        <taxon>Eleutherozoa</taxon>
        <taxon>Asterozoa</taxon>
        <taxon>Asteroidea</taxon>
        <taxon>Valvatacea</taxon>
        <taxon>Valvatida</taxon>
        <taxon>Asterinidae</taxon>
        <taxon>Patiria</taxon>
    </lineage>
</organism>
<dbReference type="RefSeq" id="XP_038075442.1">
    <property type="nucleotide sequence ID" value="XM_038219514.1"/>
</dbReference>
<dbReference type="AlphaFoldDB" id="A0A914BJ27"/>
<keyword evidence="3" id="KW-1185">Reference proteome</keyword>
<feature type="compositionally biased region" description="Low complexity" evidence="1">
    <location>
        <begin position="884"/>
        <end position="897"/>
    </location>
</feature>
<dbReference type="GeneID" id="119743147"/>